<reference evidence="1" key="1">
    <citation type="submission" date="2021-05" db="EMBL/GenBank/DDBJ databases">
        <authorList>
            <person name="Alioto T."/>
            <person name="Alioto T."/>
            <person name="Gomez Garrido J."/>
        </authorList>
    </citation>
    <scope>NUCLEOTIDE SEQUENCE</scope>
</reference>
<dbReference type="EMBL" id="HBUF01150721">
    <property type="protein sequence ID" value="CAG6648159.1"/>
    <property type="molecule type" value="Transcribed_RNA"/>
</dbReference>
<dbReference type="EMBL" id="HBUF01150720">
    <property type="protein sequence ID" value="CAG6648158.1"/>
    <property type="molecule type" value="Transcribed_RNA"/>
</dbReference>
<protein>
    <submittedName>
        <fullName evidence="1">Uncharacterized protein</fullName>
    </submittedName>
</protein>
<proteinExistence type="predicted"/>
<evidence type="ECO:0000313" key="1">
    <source>
        <dbReference type="EMBL" id="CAG6648158.1"/>
    </source>
</evidence>
<dbReference type="AlphaFoldDB" id="A0A8D8RBI0"/>
<accession>A0A8D8RBI0</accession>
<sequence>MICPWAWVGRYWVVWIVRSWVVWNWSWSWCWCCGSWSWSRGRGWGWSWWWCVHIHWWCIHGIRSWNCFNNGWGLFYSRHNVWGDTRCWMKGHSGDSDYRGWRWGWWWVRGLDHSAPQAG</sequence>
<name>A0A8D8RBI0_9HEMI</name>
<organism evidence="1">
    <name type="scientific">Cacopsylla melanoneura</name>
    <dbReference type="NCBI Taxonomy" id="428564"/>
    <lineage>
        <taxon>Eukaryota</taxon>
        <taxon>Metazoa</taxon>
        <taxon>Ecdysozoa</taxon>
        <taxon>Arthropoda</taxon>
        <taxon>Hexapoda</taxon>
        <taxon>Insecta</taxon>
        <taxon>Pterygota</taxon>
        <taxon>Neoptera</taxon>
        <taxon>Paraneoptera</taxon>
        <taxon>Hemiptera</taxon>
        <taxon>Sternorrhyncha</taxon>
        <taxon>Psylloidea</taxon>
        <taxon>Psyllidae</taxon>
        <taxon>Psyllinae</taxon>
        <taxon>Cacopsylla</taxon>
    </lineage>
</organism>